<name>D3END4_ATETH</name>
<dbReference type="STRING" id="1453429.UCYN_02370"/>
<dbReference type="PANTHER" id="PTHR33740">
    <property type="entry name" value="GPI-ANCHORED ADHESIN-LIKE PROTEIN"/>
    <property type="match status" value="1"/>
</dbReference>
<dbReference type="PATRIC" id="fig|713887.8.peg.222"/>
<evidence type="ECO:0000313" key="2">
    <source>
        <dbReference type="EMBL" id="ADB94984.1"/>
    </source>
</evidence>
<dbReference type="Proteomes" id="UP000001405">
    <property type="component" value="Chromosome"/>
</dbReference>
<feature type="domain" description="SLH" evidence="1">
    <location>
        <begin position="237"/>
        <end position="305"/>
    </location>
</feature>
<keyword evidence="3" id="KW-1185">Reference proteome</keyword>
<dbReference type="KEGG" id="cyu:UCYN_02370"/>
<sequence length="383" mass="44711">MKFKKYVFFEKVLISALFLTLNACDNSFLKTRLFTNNKLNEQIESNLLSKHKYLFYYPSIIPHYPNSFIAKIPEALTDDKGSIFYLSNDSIKVISDFYNQQFKSHSWKIIKSFSKEDKSFIAKKDDLEVELVFLSHDEKTNYFINYKNTKTVITQEKKEVYENEVGKFKNIPKVLYSYVGDLVALETLDLKVKEVNQLIDTNAQINRRTYAKWLFKTYNKFYQDVPEKQIRLASSNLKPVFSDVSSNDPDYLYIQGLAEAGIIPSSLSKDNNSLLFYPDAYLTRENLIIWKVPLDFGKGLSIIPTIDIEKNWGFQDIKTINLKALQALYIDFHNKEKSNIRRIFGYTILFQPQKPVTLAEAITSLWYFGYQEKGISARDILQK</sequence>
<dbReference type="PANTHER" id="PTHR33740:SF1">
    <property type="entry name" value="SLH DOMAIN PROTEIN"/>
    <property type="match status" value="1"/>
</dbReference>
<accession>D3END4</accession>
<dbReference type="AlphaFoldDB" id="D3END4"/>
<organism evidence="3">
    <name type="scientific">Atelocyanobacterium thalassa (isolate ALOHA)</name>
    <dbReference type="NCBI Taxonomy" id="1453429"/>
    <lineage>
        <taxon>Bacteria</taxon>
        <taxon>Bacillati</taxon>
        <taxon>Cyanobacteriota</taxon>
        <taxon>Cyanophyceae</taxon>
        <taxon>Oscillatoriophycideae</taxon>
        <taxon>Chroococcales</taxon>
        <taxon>Aphanothecaceae</taxon>
        <taxon>Candidatus Atelocyanobacterium</taxon>
        <taxon>Candidatus Atelocyanobacterium thalassae</taxon>
    </lineage>
</organism>
<evidence type="ECO:0000259" key="1">
    <source>
        <dbReference type="PROSITE" id="PS51272"/>
    </source>
</evidence>
<dbReference type="HOGENOM" id="CLU_048100_0_0_3"/>
<evidence type="ECO:0000313" key="3">
    <source>
        <dbReference type="Proteomes" id="UP000001405"/>
    </source>
</evidence>
<dbReference type="InterPro" id="IPR001119">
    <property type="entry name" value="SLH_dom"/>
</dbReference>
<reference evidence="2 3" key="1">
    <citation type="journal article" date="2010" name="Nature">
        <title>Metabolic streamlining in an open-ocean nitrogen-fixing cyanobacterium.</title>
        <authorList>
            <person name="Tripp H.J."/>
            <person name="Bench S.R."/>
            <person name="Turk K.A."/>
            <person name="Foster R.A."/>
            <person name="Desany B.A."/>
            <person name="Niazi F."/>
            <person name="Affourtit J.P."/>
            <person name="Zehr J.P."/>
        </authorList>
    </citation>
    <scope>NUCLEOTIDE SEQUENCE [LARGE SCALE GENOMIC DNA]</scope>
    <source>
        <strain evidence="3">ALOHA</strain>
    </source>
</reference>
<protein>
    <recommendedName>
        <fullName evidence="1">SLH domain-containing protein</fullName>
    </recommendedName>
</protein>
<proteinExistence type="predicted"/>
<dbReference type="OrthoDB" id="452152at2"/>
<gene>
    <name evidence="2" type="ordered locus">UCYN_02370</name>
</gene>
<dbReference type="PROSITE" id="PS51272">
    <property type="entry name" value="SLH"/>
    <property type="match status" value="1"/>
</dbReference>
<dbReference type="RefSeq" id="WP_012953649.1">
    <property type="nucleotide sequence ID" value="NC_013771.1"/>
</dbReference>
<dbReference type="EMBL" id="CP001842">
    <property type="protein sequence ID" value="ADB94984.1"/>
    <property type="molecule type" value="Genomic_DNA"/>
</dbReference>